<dbReference type="InterPro" id="IPR043502">
    <property type="entry name" value="DNA/RNA_pol_sf"/>
</dbReference>
<dbReference type="InterPro" id="IPR000477">
    <property type="entry name" value="RT_dom"/>
</dbReference>
<protein>
    <submittedName>
        <fullName evidence="3">RNA-directed DNA polymerase from mobile element jockey-like</fullName>
    </submittedName>
</protein>
<feature type="compositionally biased region" description="Basic and acidic residues" evidence="1">
    <location>
        <begin position="266"/>
        <end position="309"/>
    </location>
</feature>
<dbReference type="SUPFAM" id="SSF56672">
    <property type="entry name" value="DNA/RNA polymerases"/>
    <property type="match status" value="1"/>
</dbReference>
<dbReference type="EMBL" id="BLXT01002256">
    <property type="protein sequence ID" value="GFN92558.1"/>
    <property type="molecule type" value="Genomic_DNA"/>
</dbReference>
<dbReference type="Pfam" id="PF00078">
    <property type="entry name" value="RVT_1"/>
    <property type="match status" value="1"/>
</dbReference>
<comment type="caution">
    <text evidence="3">The sequence shown here is derived from an EMBL/GenBank/DDBJ whole genome shotgun (WGS) entry which is preliminary data.</text>
</comment>
<evidence type="ECO:0000259" key="2">
    <source>
        <dbReference type="Pfam" id="PF00078"/>
    </source>
</evidence>
<dbReference type="PANTHER" id="PTHR47027:SF8">
    <property type="entry name" value="RIBONUCLEASE H"/>
    <property type="match status" value="1"/>
</dbReference>
<dbReference type="GO" id="GO:0003964">
    <property type="term" value="F:RNA-directed DNA polymerase activity"/>
    <property type="evidence" value="ECO:0007669"/>
    <property type="project" value="UniProtKB-KW"/>
</dbReference>
<name>A0AAV3ZFA7_9GAST</name>
<accession>A0AAV3ZFA7</accession>
<evidence type="ECO:0000256" key="1">
    <source>
        <dbReference type="SAM" id="MobiDB-lite"/>
    </source>
</evidence>
<sequence length="727" mass="82358">MSRNVAIAPSCLAWSFDFSLTIRSPLPSLVTSMVSSPRIDFNSLWILKGDLSATFADPLELITINFLNGDRPAKGDTLIRVGRSSAFLLLATETAPRAASVQGFFAMSGCGEGSDGFFFFIHRRFLIFSSRAPARHGAQPRGHVARNSSAVSGLPWSYTPSRGCGTSTGIDPSPIQRKMTSRLGSVGQRCPPVSGEGSGQDSHYCRAVTTSTSRIHPSPHTGRTSRQTRRPHCGGGPLNYSQHRRATSPLTTRTVRWVDSIPDSTWEEKEVEDSRRRSRRDDSAGKEVGIEDKSQVEKEMSPCPDERQSIGDNLPWSPLTTRGNHGGAYSSPGPTRGKWMTEEILNLMEERRCAKGNKEKYEQIHKKVQEKCNMSKENWINDKCKELEQQRKHAPQTMYRNSEESTGKRAFLSTGCLKEMNGDIIIDKEKILERWAEYIRELFLMTETITIPRRIILQPPPHIMTEEVKAAIKKMKYGRATGPDNISVKLIETLEDFGIGKVTHFLNEIYDTGQIPTDLSVYIHCIAKEARCNRMWITQNNQPHKSHHQNTAKDHNAENLFSLYSEIIMRNLENHPGIKVGGQNINNLRYADDTVLIAENKEDLQKLPNIFEEKTRKKGLELNSKKTEVMKTNERVLNEANKRRSLVRTIRKRQATFLGHVMRREKLEHYVTTGKLEGKRSRGRQREKITDGLATWLGPRRVTETLTTVKDRDLWRDMIANAYKQGT</sequence>
<feature type="domain" description="Reverse transcriptase" evidence="2">
    <location>
        <begin position="557"/>
        <end position="660"/>
    </location>
</feature>
<evidence type="ECO:0000313" key="4">
    <source>
        <dbReference type="Proteomes" id="UP000735302"/>
    </source>
</evidence>
<keyword evidence="3" id="KW-0548">Nucleotidyltransferase</keyword>
<reference evidence="3 4" key="1">
    <citation type="journal article" date="2021" name="Elife">
        <title>Chloroplast acquisition without the gene transfer in kleptoplastic sea slugs, Plakobranchus ocellatus.</title>
        <authorList>
            <person name="Maeda T."/>
            <person name="Takahashi S."/>
            <person name="Yoshida T."/>
            <person name="Shimamura S."/>
            <person name="Takaki Y."/>
            <person name="Nagai Y."/>
            <person name="Toyoda A."/>
            <person name="Suzuki Y."/>
            <person name="Arimoto A."/>
            <person name="Ishii H."/>
            <person name="Satoh N."/>
            <person name="Nishiyama T."/>
            <person name="Hasebe M."/>
            <person name="Maruyama T."/>
            <person name="Minagawa J."/>
            <person name="Obokata J."/>
            <person name="Shigenobu S."/>
        </authorList>
    </citation>
    <scope>NUCLEOTIDE SEQUENCE [LARGE SCALE GENOMIC DNA]</scope>
</reference>
<dbReference type="Proteomes" id="UP000735302">
    <property type="component" value="Unassembled WGS sequence"/>
</dbReference>
<evidence type="ECO:0000313" key="3">
    <source>
        <dbReference type="EMBL" id="GFN92558.1"/>
    </source>
</evidence>
<keyword evidence="3" id="KW-0808">Transferase</keyword>
<proteinExistence type="predicted"/>
<feature type="region of interest" description="Disordered" evidence="1">
    <location>
        <begin position="209"/>
        <end position="337"/>
    </location>
</feature>
<keyword evidence="4" id="KW-1185">Reference proteome</keyword>
<feature type="compositionally biased region" description="Polar residues" evidence="1">
    <location>
        <begin position="209"/>
        <end position="225"/>
    </location>
</feature>
<dbReference type="AlphaFoldDB" id="A0AAV3ZFA7"/>
<gene>
    <name evidence="3" type="ORF">PoB_001906400</name>
</gene>
<dbReference type="PANTHER" id="PTHR47027">
    <property type="entry name" value="REVERSE TRANSCRIPTASE DOMAIN-CONTAINING PROTEIN"/>
    <property type="match status" value="1"/>
</dbReference>
<organism evidence="3 4">
    <name type="scientific">Plakobranchus ocellatus</name>
    <dbReference type="NCBI Taxonomy" id="259542"/>
    <lineage>
        <taxon>Eukaryota</taxon>
        <taxon>Metazoa</taxon>
        <taxon>Spiralia</taxon>
        <taxon>Lophotrochozoa</taxon>
        <taxon>Mollusca</taxon>
        <taxon>Gastropoda</taxon>
        <taxon>Heterobranchia</taxon>
        <taxon>Euthyneura</taxon>
        <taxon>Panpulmonata</taxon>
        <taxon>Sacoglossa</taxon>
        <taxon>Placobranchoidea</taxon>
        <taxon>Plakobranchidae</taxon>
        <taxon>Plakobranchus</taxon>
    </lineage>
</organism>
<keyword evidence="3" id="KW-0695">RNA-directed DNA polymerase</keyword>